<protein>
    <submittedName>
        <fullName evidence="2">VWA domain-containing protein</fullName>
    </submittedName>
</protein>
<feature type="transmembrane region" description="Helical" evidence="1">
    <location>
        <begin position="6"/>
        <end position="25"/>
    </location>
</feature>
<dbReference type="InterPro" id="IPR036465">
    <property type="entry name" value="vWFA_dom_sf"/>
</dbReference>
<organism evidence="2 3">
    <name type="scientific">Aestuariibaculum suncheonense</name>
    <dbReference type="NCBI Taxonomy" id="1028745"/>
    <lineage>
        <taxon>Bacteria</taxon>
        <taxon>Pseudomonadati</taxon>
        <taxon>Bacteroidota</taxon>
        <taxon>Flavobacteriia</taxon>
        <taxon>Flavobacteriales</taxon>
        <taxon>Flavobacteriaceae</taxon>
    </lineage>
</organism>
<dbReference type="PANTHER" id="PTHR37947:SF1">
    <property type="entry name" value="BLL2462 PROTEIN"/>
    <property type="match status" value="1"/>
</dbReference>
<dbReference type="SUPFAM" id="SSF53300">
    <property type="entry name" value="vWA-like"/>
    <property type="match status" value="1"/>
</dbReference>
<dbReference type="AlphaFoldDB" id="A0A8J6Q960"/>
<sequence length="677" mass="77340">MSSETLVYIIISGIAALFIAGFQYYKNKKSMSKLNMLFLFLRFTTVFSVLLLLINPKFEQVVLTVEKPNLVLAVDNSASVSYLKHDEETVVLLNQLTSNKQLQDKFDLSVYTFGNHLNPSDSLSFSEQETNINQAFSQLSQIYKQSVAPTLLITDGNQTYGNNYEFAYNDYKQPIYPIILGDTVTYTDLKIQQLNVNKYAYLKNKFPIETIVVCNGNGSVKSQFTVTLGNTVVYSETVNFSKEKNSKIINFTLPANQVGVQIYKATLTPLDSEKNIINNSKNFAVEVIDQKTKVAIVSDIMHPDLGALKKSIESNEQRSVSFFNSKSILNQMNDFQLIILYQPNNKFKELIQKLDDDNKNRFVIVGPKTDVEFLNNNTKIYEFEVTYNTENYQAALDKNYTPFLVNDIDFKSFPPLYSYYSSLIPLVPFETILSKTLNGIEVGEPLLGTFETQGRREALLLGENIWQWRAQSYIESKSFNEFDNFINKLIQYLASNKLKSRLNIEHQSFYNGSGNVVITAEYFDKNYIFDERQSLNITVTDKVSNVSKTFPLILKNSNYEVDLSSLPPSEYNFTVKAEESNISKSGTFTILEYNVEQQFLNADVTKLEHLATKSSGKAYFINDTNTLINDLLNDNRFTAIQKSHKNSLPLIDWKYLLIIIALSLSAEWFLRKYNGLI</sequence>
<accession>A0A8J6Q960</accession>
<evidence type="ECO:0000256" key="1">
    <source>
        <dbReference type="SAM" id="Phobius"/>
    </source>
</evidence>
<reference evidence="2" key="2">
    <citation type="submission" date="2020-09" db="EMBL/GenBank/DDBJ databases">
        <authorList>
            <person name="Wu Z."/>
        </authorList>
    </citation>
    <scope>NUCLEOTIDE SEQUENCE</scope>
    <source>
        <strain evidence="2">SC17</strain>
    </source>
</reference>
<keyword evidence="1" id="KW-0812">Transmembrane</keyword>
<keyword evidence="3" id="KW-1185">Reference proteome</keyword>
<name>A0A8J6Q960_9FLAO</name>
<comment type="caution">
    <text evidence="2">The sequence shown here is derived from an EMBL/GenBank/DDBJ whole genome shotgun (WGS) entry which is preliminary data.</text>
</comment>
<keyword evidence="1" id="KW-0472">Membrane</keyword>
<dbReference type="Proteomes" id="UP000602057">
    <property type="component" value="Unassembled WGS sequence"/>
</dbReference>
<proteinExistence type="predicted"/>
<feature type="transmembrane region" description="Helical" evidence="1">
    <location>
        <begin position="37"/>
        <end position="54"/>
    </location>
</feature>
<reference evidence="2" key="1">
    <citation type="journal article" date="2013" name="Int. J. Syst. Evol. Microbiol.">
        <title>Aestuariibaculum suncheonense gen. nov., sp. nov., a marine bacterium of the family Flavobacteriaceae isolated from a tidal flat and emended descriptions of the genera Gaetbulibacter and Tamlana.</title>
        <authorList>
            <person name="Jeong S.H."/>
            <person name="Park M.S."/>
            <person name="Jin H.M."/>
            <person name="Lee K."/>
            <person name="Park W."/>
            <person name="Jeon C.O."/>
        </authorList>
    </citation>
    <scope>NUCLEOTIDE SEQUENCE</scope>
    <source>
        <strain evidence="2">SC17</strain>
    </source>
</reference>
<evidence type="ECO:0000313" key="3">
    <source>
        <dbReference type="Proteomes" id="UP000602057"/>
    </source>
</evidence>
<gene>
    <name evidence="2" type="ORF">ICJ84_08765</name>
</gene>
<keyword evidence="1" id="KW-1133">Transmembrane helix</keyword>
<dbReference type="RefSeq" id="WP_188216020.1">
    <property type="nucleotide sequence ID" value="NZ_BAABGH010000005.1"/>
</dbReference>
<evidence type="ECO:0000313" key="2">
    <source>
        <dbReference type="EMBL" id="MBD0835525.1"/>
    </source>
</evidence>
<dbReference type="EMBL" id="JACVXC010000003">
    <property type="protein sequence ID" value="MBD0835525.1"/>
    <property type="molecule type" value="Genomic_DNA"/>
</dbReference>
<dbReference type="PANTHER" id="PTHR37947">
    <property type="entry name" value="BLL2462 PROTEIN"/>
    <property type="match status" value="1"/>
</dbReference>